<sequence length="672" mass="74382">MGSGDRIAAVRSVIEEVQSLFEQHARWLEELCEYIDRKEPVSCRAGYMSLTAITLEIAEAATDPRPHDGVYVDSWTSMAADVDDSLQWIGPELLALVNTAARSVHYDITNRLLVPRPGAARPRIDDTQRPAVAMQTAALAALLDRDDVLVAAWRDLVAGCQDINHVLYPSERIAFLRDTLVGLSAYRRQDRGHFSPLSTAVQVLMGNAYSVQQAQAMVGDPVDPRLDDPEARVNLTDSELADLAERCLLKRHPTGDYVVWFRLTPGYFLGKDPFVTHGAVTLYEAQSLAPLLIHQDQAREVFGVVPEELLTPEVHDFQLSNEIDDTKGFEYLPGLVYARVEVRDVERHRALATARMHLDAVLAVVGPTDGMWEVLGGYLFFDGSPWAPSIPRWGLKHPRPEPTFYQNDHFAKDLADFTAKGHLITAELAEQLQPALRLSAALKGTPRTDAEATVMAAVRAIEHCNTWIAPTDGLRWYTFIDQYLTDGYTLQVFARRVVLDVFAAVQQYRPDHTPGAVTPPQLAAIQGDILLDGGWGTRIDSPKTVAHVATLRGLYANRWLARRLAESDDILTSPATISTAFDEERRRVDVRVKRLTRSRNAAIHGGTLSEAACATITDLAAVLAQEALNTSIWATVTHQQLEAYAVSRSAEHQQRIAKLKNGGDLANLFALT</sequence>
<gene>
    <name evidence="1" type="ORF">MHPYR_500051</name>
</gene>
<reference evidence="1" key="1">
    <citation type="submission" date="2016-03" db="EMBL/GenBank/DDBJ databases">
        <authorList>
            <person name="Ploux O."/>
        </authorList>
    </citation>
    <scope>NUCLEOTIDE SEQUENCE</scope>
    <source>
        <strain evidence="1">UC10</strain>
    </source>
</reference>
<organism evidence="1">
    <name type="scientific">uncultured Mycobacterium sp</name>
    <dbReference type="NCBI Taxonomy" id="171292"/>
    <lineage>
        <taxon>Bacteria</taxon>
        <taxon>Bacillati</taxon>
        <taxon>Actinomycetota</taxon>
        <taxon>Actinomycetes</taxon>
        <taxon>Mycobacteriales</taxon>
        <taxon>Mycobacteriaceae</taxon>
        <taxon>Mycobacterium</taxon>
        <taxon>environmental samples</taxon>
    </lineage>
</organism>
<name>A0A1Y5PHD6_9MYCO</name>
<dbReference type="AlphaFoldDB" id="A0A1Y5PHD6"/>
<accession>A0A1Y5PHD6</accession>
<evidence type="ECO:0000313" key="1">
    <source>
        <dbReference type="EMBL" id="SBS78115.1"/>
    </source>
</evidence>
<protein>
    <submittedName>
        <fullName evidence="1">Uncharacterized protein</fullName>
    </submittedName>
</protein>
<dbReference type="EMBL" id="FLQS01000046">
    <property type="protein sequence ID" value="SBS78115.1"/>
    <property type="molecule type" value="Genomic_DNA"/>
</dbReference>
<proteinExistence type="predicted"/>